<protein>
    <submittedName>
        <fullName evidence="6">Chemotaxis protein</fullName>
    </submittedName>
</protein>
<dbReference type="GO" id="GO:0006935">
    <property type="term" value="P:chemotaxis"/>
    <property type="evidence" value="ECO:0007669"/>
    <property type="project" value="UniProtKB-ARBA"/>
</dbReference>
<dbReference type="EMBL" id="SMRS01000002">
    <property type="protein sequence ID" value="KAA0875670.1"/>
    <property type="molecule type" value="Genomic_DNA"/>
</dbReference>
<proteinExistence type="predicted"/>
<name>A0A5A9W4G5_9GAMM</name>
<keyword evidence="2 3" id="KW-0807">Transducer</keyword>
<feature type="region of interest" description="Disordered" evidence="4">
    <location>
        <begin position="360"/>
        <end position="386"/>
    </location>
</feature>
<evidence type="ECO:0000256" key="4">
    <source>
        <dbReference type="SAM" id="MobiDB-lite"/>
    </source>
</evidence>
<feature type="domain" description="Methyl-accepting transducer" evidence="5">
    <location>
        <begin position="151"/>
        <end position="303"/>
    </location>
</feature>
<dbReference type="Pfam" id="PF00015">
    <property type="entry name" value="MCPsignal"/>
    <property type="match status" value="1"/>
</dbReference>
<dbReference type="AlphaFoldDB" id="A0A5A9W4G5"/>
<evidence type="ECO:0000313" key="7">
    <source>
        <dbReference type="Proteomes" id="UP000325302"/>
    </source>
</evidence>
<dbReference type="PROSITE" id="PS50111">
    <property type="entry name" value="CHEMOTAXIS_TRANSDUC_2"/>
    <property type="match status" value="1"/>
</dbReference>
<evidence type="ECO:0000256" key="1">
    <source>
        <dbReference type="ARBA" id="ARBA00004370"/>
    </source>
</evidence>
<comment type="subcellular location">
    <subcellularLocation>
        <location evidence="1">Membrane</location>
    </subcellularLocation>
</comment>
<dbReference type="SUPFAM" id="SSF58104">
    <property type="entry name" value="Methyl-accepting chemotaxis protein (MCP) signaling domain"/>
    <property type="match status" value="1"/>
</dbReference>
<dbReference type="OrthoDB" id="369661at2"/>
<dbReference type="RefSeq" id="WP_149389975.1">
    <property type="nucleotide sequence ID" value="NZ_SMRS01000002.1"/>
</dbReference>
<dbReference type="GO" id="GO:0016020">
    <property type="term" value="C:membrane"/>
    <property type="evidence" value="ECO:0007669"/>
    <property type="project" value="UniProtKB-SubCell"/>
</dbReference>
<comment type="caution">
    <text evidence="6">The sequence shown here is derived from an EMBL/GenBank/DDBJ whole genome shotgun (WGS) entry which is preliminary data.</text>
</comment>
<keyword evidence="7" id="KW-1185">Reference proteome</keyword>
<dbReference type="GO" id="GO:0007165">
    <property type="term" value="P:signal transduction"/>
    <property type="evidence" value="ECO:0007669"/>
    <property type="project" value="UniProtKB-KW"/>
</dbReference>
<dbReference type="Gene3D" id="1.10.287.950">
    <property type="entry name" value="Methyl-accepting chemotaxis protein"/>
    <property type="match status" value="1"/>
</dbReference>
<evidence type="ECO:0000256" key="2">
    <source>
        <dbReference type="ARBA" id="ARBA00023224"/>
    </source>
</evidence>
<dbReference type="SMART" id="SM00283">
    <property type="entry name" value="MA"/>
    <property type="match status" value="1"/>
</dbReference>
<evidence type="ECO:0000259" key="5">
    <source>
        <dbReference type="PROSITE" id="PS50111"/>
    </source>
</evidence>
<dbReference type="PANTHER" id="PTHR32089">
    <property type="entry name" value="METHYL-ACCEPTING CHEMOTAXIS PROTEIN MCPB"/>
    <property type="match status" value="1"/>
</dbReference>
<reference evidence="6 7" key="1">
    <citation type="submission" date="2019-03" db="EMBL/GenBank/DDBJ databases">
        <title>Nitrincola sp. nov. isolated from an Indian soda lake.</title>
        <authorList>
            <person name="Joshi A."/>
            <person name="Thite S.V."/>
            <person name="Joseph N."/>
            <person name="Dhotre D."/>
            <person name="Moorthy M."/>
            <person name="Shouche Y.S."/>
        </authorList>
    </citation>
    <scope>NUCLEOTIDE SEQUENCE [LARGE SCALE GENOMIC DNA]</scope>
    <source>
        <strain evidence="6 7">MEB193</strain>
    </source>
</reference>
<evidence type="ECO:0000256" key="3">
    <source>
        <dbReference type="PROSITE-ProRule" id="PRU00284"/>
    </source>
</evidence>
<evidence type="ECO:0000313" key="6">
    <source>
        <dbReference type="EMBL" id="KAA0875670.1"/>
    </source>
</evidence>
<dbReference type="InterPro" id="IPR004089">
    <property type="entry name" value="MCPsignal_dom"/>
</dbReference>
<feature type="compositionally biased region" description="Basic and acidic residues" evidence="4">
    <location>
        <begin position="360"/>
        <end position="369"/>
    </location>
</feature>
<feature type="compositionally biased region" description="Polar residues" evidence="4">
    <location>
        <begin position="370"/>
        <end position="380"/>
    </location>
</feature>
<gene>
    <name evidence="6" type="ORF">E1H14_02945</name>
</gene>
<dbReference type="PANTHER" id="PTHR32089:SF41">
    <property type="entry name" value="METHYL-ACCEPTING CHEMOTAXIS PROTEIN"/>
    <property type="match status" value="1"/>
</dbReference>
<sequence length="386" mass="42677">MKMISWIAAVLALLLGAGIALWLHPLLGVLAAVLIPLLATWQSHQKSATPKRVQDTKSGLVQEVVEVREDLHDIGDCIESVVSEMVQDMDALLGMQNDAMNTLAASFAQLKEQIERQQMQVNTLLHGDDQLGSTQGDKEARMGDFAASTLKTLNNFVEATVQMSADSMEMLERVSQLSDQMPQLMRILEDIDNIAKQTNLLALNAAIEAARAGESGRGFSVVADEVRALSSRSASFSKNIQDGLTSMNGQIAKLVDDVSRIASQDMSFIIEAKKEVQEAIDRLMQKSEQDKAVTEDMEQISQELMMALFNAMRAMQFQDMSSQTIIHTTDEQRHLLVLAEALKNERSNLDTEALTRSIEQFRRDRESRKSNPVSASSMSSGDIDLF</sequence>
<dbReference type="Proteomes" id="UP000325302">
    <property type="component" value="Unassembled WGS sequence"/>
</dbReference>
<accession>A0A5A9W4G5</accession>
<organism evidence="6 7">
    <name type="scientific">Nitrincola tapanii</name>
    <dbReference type="NCBI Taxonomy" id="1708751"/>
    <lineage>
        <taxon>Bacteria</taxon>
        <taxon>Pseudomonadati</taxon>
        <taxon>Pseudomonadota</taxon>
        <taxon>Gammaproteobacteria</taxon>
        <taxon>Oceanospirillales</taxon>
        <taxon>Oceanospirillaceae</taxon>
        <taxon>Nitrincola</taxon>
    </lineage>
</organism>